<reference evidence="4" key="3">
    <citation type="submission" date="2025-08" db="UniProtKB">
        <authorList>
            <consortium name="RefSeq"/>
        </authorList>
    </citation>
    <scope>IDENTIFICATION</scope>
    <source>
        <strain evidence="4">CBS 342.82</strain>
    </source>
</reference>
<sequence>MAPSEESKALAKLFALIKEKVPEDPYLARVLYDQVHTVATEAPGVSYESVTVAGRPGIWILPKDASPKHAILFMHGGGYTMGSPWGHRKLAAHLAKEANCRALSIDYRKTPEHPYPAPLDDCVSAYGYLLSQGIPASNIVTAGDSCGGGLATTVILAAVKKGLPMPAAAVALSPWYDKGLSGESMKTNAEVDVLASPGAMEMLVSRYTAGKADIKDPLISPIYADLKGLPPHWISCGGHDTLRDQGVELAEKAKQAGVEVVLKVAEGQQHVFEFMVGNAPESTESVANIGKWIQEKTGSGA</sequence>
<dbReference type="RefSeq" id="XP_033464082.1">
    <property type="nucleotide sequence ID" value="XM_033608679.1"/>
</dbReference>
<reference evidence="4" key="1">
    <citation type="submission" date="2020-01" db="EMBL/GenBank/DDBJ databases">
        <authorList>
            <consortium name="DOE Joint Genome Institute"/>
            <person name="Haridas S."/>
            <person name="Albert R."/>
            <person name="Binder M."/>
            <person name="Bloem J."/>
            <person name="Labutti K."/>
            <person name="Salamov A."/>
            <person name="Andreopoulos B."/>
            <person name="Baker S.E."/>
            <person name="Barry K."/>
            <person name="Bills G."/>
            <person name="Bluhm B.H."/>
            <person name="Cannon C."/>
            <person name="Castanera R."/>
            <person name="Culley D.E."/>
            <person name="Daum C."/>
            <person name="Ezra D."/>
            <person name="Gonzalez J.B."/>
            <person name="Henrissat B."/>
            <person name="Kuo A."/>
            <person name="Liang C."/>
            <person name="Lipzen A."/>
            <person name="Lutzoni F."/>
            <person name="Magnuson J."/>
            <person name="Mondo S."/>
            <person name="Nolan M."/>
            <person name="Ohm R."/>
            <person name="Pangilinan J."/>
            <person name="Park H.-J."/>
            <person name="Ramirez L."/>
            <person name="Alfaro M."/>
            <person name="Sun H."/>
            <person name="Tritt A."/>
            <person name="Yoshinaga Y."/>
            <person name="Zwiers L.-H."/>
            <person name="Turgeon B.G."/>
            <person name="Goodwin S.B."/>
            <person name="Spatafora J.W."/>
            <person name="Crous P.W."/>
            <person name="Grigoriev I.V."/>
        </authorList>
    </citation>
    <scope>NUCLEOTIDE SEQUENCE</scope>
    <source>
        <strain evidence="4">CBS 342.82</strain>
    </source>
</reference>
<evidence type="ECO:0000313" key="4">
    <source>
        <dbReference type="RefSeq" id="XP_033464082.1"/>
    </source>
</evidence>
<evidence type="ECO:0000256" key="1">
    <source>
        <dbReference type="ARBA" id="ARBA00022801"/>
    </source>
</evidence>
<gene>
    <name evidence="4" type="ORF">K489DRAFT_5042</name>
</gene>
<dbReference type="InterPro" id="IPR029058">
    <property type="entry name" value="AB_hydrolase_fold"/>
</dbReference>
<reference evidence="4" key="2">
    <citation type="submission" date="2020-04" db="EMBL/GenBank/DDBJ databases">
        <authorList>
            <consortium name="NCBI Genome Project"/>
        </authorList>
    </citation>
    <scope>NUCLEOTIDE SEQUENCE</scope>
    <source>
        <strain evidence="4">CBS 342.82</strain>
    </source>
</reference>
<keyword evidence="3" id="KW-1185">Reference proteome</keyword>
<dbReference type="AlphaFoldDB" id="A0A6J3MGF9"/>
<keyword evidence="1 4" id="KW-0378">Hydrolase</keyword>
<organism evidence="4">
    <name type="scientific">Dissoconium aciculare CBS 342.82</name>
    <dbReference type="NCBI Taxonomy" id="1314786"/>
    <lineage>
        <taxon>Eukaryota</taxon>
        <taxon>Fungi</taxon>
        <taxon>Dikarya</taxon>
        <taxon>Ascomycota</taxon>
        <taxon>Pezizomycotina</taxon>
        <taxon>Dothideomycetes</taxon>
        <taxon>Dothideomycetidae</taxon>
        <taxon>Mycosphaerellales</taxon>
        <taxon>Dissoconiaceae</taxon>
        <taxon>Dissoconium</taxon>
    </lineage>
</organism>
<feature type="domain" description="Alpha/beta hydrolase fold-3" evidence="2">
    <location>
        <begin position="71"/>
        <end position="272"/>
    </location>
</feature>
<dbReference type="Proteomes" id="UP000504637">
    <property type="component" value="Unplaced"/>
</dbReference>
<dbReference type="Pfam" id="PF07859">
    <property type="entry name" value="Abhydrolase_3"/>
    <property type="match status" value="1"/>
</dbReference>
<dbReference type="PANTHER" id="PTHR48081:SF8">
    <property type="entry name" value="ALPHA_BETA HYDROLASE FOLD-3 DOMAIN-CONTAINING PROTEIN-RELATED"/>
    <property type="match status" value="1"/>
</dbReference>
<dbReference type="InterPro" id="IPR050300">
    <property type="entry name" value="GDXG_lipolytic_enzyme"/>
</dbReference>
<evidence type="ECO:0000259" key="2">
    <source>
        <dbReference type="Pfam" id="PF07859"/>
    </source>
</evidence>
<name>A0A6J3MGF9_9PEZI</name>
<dbReference type="GO" id="GO:0016787">
    <property type="term" value="F:hydrolase activity"/>
    <property type="evidence" value="ECO:0007669"/>
    <property type="project" value="UniProtKB-KW"/>
</dbReference>
<evidence type="ECO:0000313" key="3">
    <source>
        <dbReference type="Proteomes" id="UP000504637"/>
    </source>
</evidence>
<dbReference type="InterPro" id="IPR013094">
    <property type="entry name" value="AB_hydrolase_3"/>
</dbReference>
<dbReference type="GeneID" id="54366479"/>
<dbReference type="PANTHER" id="PTHR48081">
    <property type="entry name" value="AB HYDROLASE SUPERFAMILY PROTEIN C4A8.06C"/>
    <property type="match status" value="1"/>
</dbReference>
<protein>
    <submittedName>
        <fullName evidence="4">Hydrolase</fullName>
    </submittedName>
</protein>
<dbReference type="Gene3D" id="3.40.50.1820">
    <property type="entry name" value="alpha/beta hydrolase"/>
    <property type="match status" value="1"/>
</dbReference>
<accession>A0A6J3MGF9</accession>
<dbReference type="OrthoDB" id="408631at2759"/>
<dbReference type="SUPFAM" id="SSF53474">
    <property type="entry name" value="alpha/beta-Hydrolases"/>
    <property type="match status" value="1"/>
</dbReference>
<proteinExistence type="predicted"/>